<feature type="transmembrane region" description="Helical" evidence="6">
    <location>
        <begin position="739"/>
        <end position="763"/>
    </location>
</feature>
<feature type="domain" description="ABC3 transporter permease C-terminal" evidence="7">
    <location>
        <begin position="277"/>
        <end position="387"/>
    </location>
</feature>
<evidence type="ECO:0000313" key="8">
    <source>
        <dbReference type="EMBL" id="MDP9849440.1"/>
    </source>
</evidence>
<dbReference type="Pfam" id="PF02687">
    <property type="entry name" value="FtsX"/>
    <property type="match status" value="1"/>
</dbReference>
<dbReference type="PANTHER" id="PTHR30287:SF2">
    <property type="entry name" value="BLL1001 PROTEIN"/>
    <property type="match status" value="1"/>
</dbReference>
<dbReference type="RefSeq" id="WP_307567292.1">
    <property type="nucleotide sequence ID" value="NZ_JAUSQU010000001.1"/>
</dbReference>
<dbReference type="InterPro" id="IPR003838">
    <property type="entry name" value="ABC3_permease_C"/>
</dbReference>
<feature type="transmembrane region" description="Helical" evidence="6">
    <location>
        <begin position="417"/>
        <end position="439"/>
    </location>
</feature>
<feature type="transmembrane region" description="Helical" evidence="6">
    <location>
        <begin position="841"/>
        <end position="864"/>
    </location>
</feature>
<evidence type="ECO:0000256" key="3">
    <source>
        <dbReference type="ARBA" id="ARBA00022692"/>
    </source>
</evidence>
<feature type="transmembrane region" description="Helical" evidence="6">
    <location>
        <begin position="359"/>
        <end position="380"/>
    </location>
</feature>
<accession>A0ABT9QSQ9</accession>
<evidence type="ECO:0000256" key="2">
    <source>
        <dbReference type="ARBA" id="ARBA00022475"/>
    </source>
</evidence>
<keyword evidence="3 6" id="KW-0812">Transmembrane</keyword>
<organism evidence="8 9">
    <name type="scientific">Streptosporangium lutulentum</name>
    <dbReference type="NCBI Taxonomy" id="1461250"/>
    <lineage>
        <taxon>Bacteria</taxon>
        <taxon>Bacillati</taxon>
        <taxon>Actinomycetota</taxon>
        <taxon>Actinomycetes</taxon>
        <taxon>Streptosporangiales</taxon>
        <taxon>Streptosporangiaceae</taxon>
        <taxon>Streptosporangium</taxon>
    </lineage>
</organism>
<evidence type="ECO:0000313" key="9">
    <source>
        <dbReference type="Proteomes" id="UP001225356"/>
    </source>
</evidence>
<evidence type="ECO:0000256" key="5">
    <source>
        <dbReference type="ARBA" id="ARBA00023136"/>
    </source>
</evidence>
<sequence>MSAFFAALRISRRGIGQARARSALIIVMIGLPVLLLTASATWQATGDVTLKEGLNWNIGAADAHVREAASTKPVKQSVDGAHSVAAKGRTAKYRNLTEQEILTLFGPGSRAVPTRVSLTGYRTAGVYREADVREIDLHDPITTGMYRLLSGRLPRTAGEVVASPGLKLPEGSTLTVNGRGAAVAVVGVVEPRRAPEELEIVAPPGAVFDGSSRVSTAWLIDTPAPVSWQRVREMNRQGVTVLSRGVIDAPPPSGNGPEDPLPHATGGTSRIVMAALAAVVVVLEVVFLAGPAFAVGIRRRRRELALIAAQGGSPRHLRGVVLADGLTLGLAASLIGVAGGIGVGAAVTPFVHRGPFEVPVGWVALAVLLGVASALLAAVVPAVQASRAVVPAAQASRADVAEVLAGRRGTVRERRGLPVLGLVLLLGAVAVVVAGTALSRHPSMRFLGLYEVGLLASAVLGQLGLVLLTPWLIGAAARLAARLPLPFRMAARDAARNRGRTAPAVAAVLAATAVFATVAVMSSSQNARVREQYMPSYVMGSTAVTSYEPDPALWNEIKRTTASTLPGVPLIEAGQLAGPDSRTVNVVVQRDCVGHCPLSFMRRWDVRVGGTDLLRYFLRGPDPAAEAALAAGKAVVFDPQALRDGMLVFTAELHKRTSHSVPAVVRRPPDGPLVTAVLPVSLAAKLGLTVRYDTLIADPAVLRTTPEQEERLRAAVRFAGSSASAEVERGFPSNLGVRLLTFVLGAAVLVLGGTFAATGLAAAEGRPDRATLAAVGAPGRVQRLLVAGQAAFISLLGVAGGILVGLILGVAGVIGDHARNRIPPMKPVIGMPPPMPVVLDVPWLMFGSVLVGLPLLAALVAGALTRTRAALTRRLT</sequence>
<dbReference type="InterPro" id="IPR038766">
    <property type="entry name" value="Membrane_comp_ABC_pdt"/>
</dbReference>
<feature type="transmembrane region" description="Helical" evidence="6">
    <location>
        <begin position="325"/>
        <end position="347"/>
    </location>
</feature>
<keyword evidence="5 6" id="KW-0472">Membrane</keyword>
<comment type="subcellular location">
    <subcellularLocation>
        <location evidence="1">Cell membrane</location>
        <topology evidence="1">Multi-pass membrane protein</topology>
    </subcellularLocation>
</comment>
<evidence type="ECO:0000256" key="4">
    <source>
        <dbReference type="ARBA" id="ARBA00022989"/>
    </source>
</evidence>
<name>A0ABT9QSQ9_9ACTN</name>
<comment type="caution">
    <text evidence="8">The sequence shown here is derived from an EMBL/GenBank/DDBJ whole genome shotgun (WGS) entry which is preliminary data.</text>
</comment>
<keyword evidence="9" id="KW-1185">Reference proteome</keyword>
<feature type="transmembrane region" description="Helical" evidence="6">
    <location>
        <begin position="784"/>
        <end position="814"/>
    </location>
</feature>
<gene>
    <name evidence="8" type="ORF">J2853_008651</name>
</gene>
<evidence type="ECO:0000256" key="1">
    <source>
        <dbReference type="ARBA" id="ARBA00004651"/>
    </source>
</evidence>
<feature type="transmembrane region" description="Helical" evidence="6">
    <location>
        <begin position="459"/>
        <end position="481"/>
    </location>
</feature>
<dbReference type="Proteomes" id="UP001225356">
    <property type="component" value="Unassembled WGS sequence"/>
</dbReference>
<keyword evidence="4 6" id="KW-1133">Transmembrane helix</keyword>
<dbReference type="EMBL" id="JAUSQU010000001">
    <property type="protein sequence ID" value="MDP9849440.1"/>
    <property type="molecule type" value="Genomic_DNA"/>
</dbReference>
<feature type="transmembrane region" description="Helical" evidence="6">
    <location>
        <begin position="502"/>
        <end position="521"/>
    </location>
</feature>
<dbReference type="PANTHER" id="PTHR30287">
    <property type="entry name" value="MEMBRANE COMPONENT OF PREDICTED ABC SUPERFAMILY METABOLITE UPTAKE TRANSPORTER"/>
    <property type="match status" value="1"/>
</dbReference>
<evidence type="ECO:0000256" key="6">
    <source>
        <dbReference type="SAM" id="Phobius"/>
    </source>
</evidence>
<evidence type="ECO:0000259" key="7">
    <source>
        <dbReference type="Pfam" id="PF02687"/>
    </source>
</evidence>
<feature type="transmembrane region" description="Helical" evidence="6">
    <location>
        <begin position="21"/>
        <end position="42"/>
    </location>
</feature>
<protein>
    <submittedName>
        <fullName evidence="8">ABC transport system permease protein</fullName>
    </submittedName>
</protein>
<keyword evidence="2" id="KW-1003">Cell membrane</keyword>
<proteinExistence type="predicted"/>
<reference evidence="8 9" key="1">
    <citation type="submission" date="2023-07" db="EMBL/GenBank/DDBJ databases">
        <title>Sequencing the genomes of 1000 actinobacteria strains.</title>
        <authorList>
            <person name="Klenk H.-P."/>
        </authorList>
    </citation>
    <scope>NUCLEOTIDE SEQUENCE [LARGE SCALE GENOMIC DNA]</scope>
    <source>
        <strain evidence="8 9">DSM 46740</strain>
    </source>
</reference>
<feature type="transmembrane region" description="Helical" evidence="6">
    <location>
        <begin position="271"/>
        <end position="297"/>
    </location>
</feature>